<dbReference type="RefSeq" id="WP_121165641.1">
    <property type="nucleotide sequence ID" value="NZ_RAPE01000002.1"/>
</dbReference>
<gene>
    <name evidence="2" type="ORF">D6850_07975</name>
</gene>
<name>A0A3A8B9C7_9RHOB</name>
<dbReference type="OrthoDB" id="7862849at2"/>
<organism evidence="2 3">
    <name type="scientific">Roseovarius spongiae</name>
    <dbReference type="NCBI Taxonomy" id="2320272"/>
    <lineage>
        <taxon>Bacteria</taxon>
        <taxon>Pseudomonadati</taxon>
        <taxon>Pseudomonadota</taxon>
        <taxon>Alphaproteobacteria</taxon>
        <taxon>Rhodobacterales</taxon>
        <taxon>Roseobacteraceae</taxon>
        <taxon>Roseovarius</taxon>
    </lineage>
</organism>
<dbReference type="EMBL" id="RAPE01000002">
    <property type="protein sequence ID" value="RKF14805.1"/>
    <property type="molecule type" value="Genomic_DNA"/>
</dbReference>
<comment type="caution">
    <text evidence="2">The sequence shown here is derived from an EMBL/GenBank/DDBJ whole genome shotgun (WGS) entry which is preliminary data.</text>
</comment>
<dbReference type="Pfam" id="PF10658">
    <property type="entry name" value="DUF2484"/>
    <property type="match status" value="1"/>
</dbReference>
<dbReference type="InterPro" id="IPR018919">
    <property type="entry name" value="DUF2484"/>
</dbReference>
<keyword evidence="3" id="KW-1185">Reference proteome</keyword>
<accession>A0A3A8B9C7</accession>
<evidence type="ECO:0000313" key="3">
    <source>
        <dbReference type="Proteomes" id="UP000281128"/>
    </source>
</evidence>
<protein>
    <submittedName>
        <fullName evidence="2">DUF2484 family protein</fullName>
    </submittedName>
</protein>
<feature type="transmembrane region" description="Helical" evidence="1">
    <location>
        <begin position="52"/>
        <end position="69"/>
    </location>
</feature>
<sequence>MPTSLILVCLWAIVANVLAMRPSRDNHWRLAYLLIALGIPLLGYVTWQTGPWIGLACLLGAMSMLRWPLVHLLRRLRGQDSQRQG</sequence>
<keyword evidence="1" id="KW-0472">Membrane</keyword>
<keyword evidence="1" id="KW-0812">Transmembrane</keyword>
<proteinExistence type="predicted"/>
<keyword evidence="1" id="KW-1133">Transmembrane helix</keyword>
<dbReference type="Proteomes" id="UP000281128">
    <property type="component" value="Unassembled WGS sequence"/>
</dbReference>
<dbReference type="AlphaFoldDB" id="A0A3A8B9C7"/>
<evidence type="ECO:0000313" key="2">
    <source>
        <dbReference type="EMBL" id="RKF14805.1"/>
    </source>
</evidence>
<evidence type="ECO:0000256" key="1">
    <source>
        <dbReference type="SAM" id="Phobius"/>
    </source>
</evidence>
<reference evidence="2 3" key="1">
    <citation type="submission" date="2018-09" db="EMBL/GenBank/DDBJ databases">
        <title>Roseovarius spongiae sp. nov., isolated from a marine sponge.</title>
        <authorList>
            <person name="Zhuang L."/>
            <person name="Luo L."/>
        </authorList>
    </citation>
    <scope>NUCLEOTIDE SEQUENCE [LARGE SCALE GENOMIC DNA]</scope>
    <source>
        <strain evidence="2 3">HN-E21</strain>
    </source>
</reference>
<feature type="transmembrane region" description="Helical" evidence="1">
    <location>
        <begin position="29"/>
        <end position="47"/>
    </location>
</feature>